<evidence type="ECO:0000313" key="3">
    <source>
        <dbReference type="EMBL" id="OEF99316.1"/>
    </source>
</evidence>
<dbReference type="AlphaFoldDB" id="A0A1D2YUK3"/>
<keyword evidence="2" id="KW-0175">Coiled coil</keyword>
<evidence type="ECO:0000256" key="1">
    <source>
        <dbReference type="ARBA" id="ARBA00043985"/>
    </source>
</evidence>
<dbReference type="Pfam" id="PF04012">
    <property type="entry name" value="PspA_IM30"/>
    <property type="match status" value="1"/>
</dbReference>
<comment type="similarity">
    <text evidence="1">Belongs to the PspA/Vipp/IM30 family.</text>
</comment>
<comment type="caution">
    <text evidence="3">The sequence shown here is derived from an EMBL/GenBank/DDBJ whole genome shotgun (WGS) entry which is preliminary data.</text>
</comment>
<dbReference type="RefSeq" id="WP_069656709.1">
    <property type="nucleotide sequence ID" value="NZ_MIJF01000024.1"/>
</dbReference>
<organism evidence="3 4">
    <name type="scientific">Vulcanibacillus modesticaldus</name>
    <dbReference type="NCBI Taxonomy" id="337097"/>
    <lineage>
        <taxon>Bacteria</taxon>
        <taxon>Bacillati</taxon>
        <taxon>Bacillota</taxon>
        <taxon>Bacilli</taxon>
        <taxon>Bacillales</taxon>
        <taxon>Bacillaceae</taxon>
        <taxon>Vulcanibacillus</taxon>
    </lineage>
</organism>
<evidence type="ECO:0000256" key="2">
    <source>
        <dbReference type="SAM" id="Coils"/>
    </source>
</evidence>
<dbReference type="InterPro" id="IPR007157">
    <property type="entry name" value="PspA_VIPP1"/>
</dbReference>
<dbReference type="OrthoDB" id="9779630at2"/>
<proteinExistence type="inferred from homology"/>
<name>A0A1D2YUK3_9BACI</name>
<reference evidence="3 4" key="1">
    <citation type="submission" date="2016-09" db="EMBL/GenBank/DDBJ databases">
        <title>Draft genome sequence for the type strain of Vulcanibacillus modesticaldus BR, a strictly anaerobic, moderately thermophilic, and nitrate-reducing bacterium from deep sea-hydrothermal vents of the Mid-Atlantic Ridge.</title>
        <authorList>
            <person name="Abin C.A."/>
            <person name="Hollibaugh J.T."/>
        </authorList>
    </citation>
    <scope>NUCLEOTIDE SEQUENCE [LARGE SCALE GENOMIC DNA]</scope>
    <source>
        <strain evidence="3 4">BR</strain>
    </source>
</reference>
<sequence length="223" mass="25484">MSLFKRLSDLTKASLNELLDKAEDPIKMLNQYLRELEQDIAEAEVAVAKQIAIEKKFKQQLEEAQEMVEKREQQAMKALEAGNEELARKALIDKKVHQEKVDDFKVQYENAKSNADQLRKQLREMKDEFENMKNKKATLVARAEAAKAQKKINKTMSNFGTDNAAKGFERMSEKVLELEAEAEASMELKKMNSTLDDELAALEDSSVEDELAKLKEKLGKKDE</sequence>
<dbReference type="PANTHER" id="PTHR31088">
    <property type="entry name" value="MEMBRANE-ASSOCIATED PROTEIN VIPP1, CHLOROPLASTIC"/>
    <property type="match status" value="1"/>
</dbReference>
<accession>A0A1D2YUK3</accession>
<dbReference type="STRING" id="337097.BHF71_01625"/>
<keyword evidence="4" id="KW-1185">Reference proteome</keyword>
<gene>
    <name evidence="3" type="ORF">BHF71_01625</name>
</gene>
<protein>
    <submittedName>
        <fullName evidence="3">Phage shock protein A</fullName>
    </submittedName>
</protein>
<dbReference type="Proteomes" id="UP000243739">
    <property type="component" value="Unassembled WGS sequence"/>
</dbReference>
<dbReference type="EMBL" id="MIJF01000024">
    <property type="protein sequence ID" value="OEF99316.1"/>
    <property type="molecule type" value="Genomic_DNA"/>
</dbReference>
<feature type="coiled-coil region" evidence="2">
    <location>
        <begin position="19"/>
        <end position="205"/>
    </location>
</feature>
<dbReference type="PANTHER" id="PTHR31088:SF6">
    <property type="entry name" value="PHAGE SHOCK PROTEIN A"/>
    <property type="match status" value="1"/>
</dbReference>
<evidence type="ECO:0000313" key="4">
    <source>
        <dbReference type="Proteomes" id="UP000243739"/>
    </source>
</evidence>